<dbReference type="Proteomes" id="UP000325302">
    <property type="component" value="Unassembled WGS sequence"/>
</dbReference>
<dbReference type="PANTHER" id="PTHR47506">
    <property type="entry name" value="TRANSCRIPTIONAL REGULATORY PROTEIN"/>
    <property type="match status" value="1"/>
</dbReference>
<dbReference type="SUPFAM" id="SSF46689">
    <property type="entry name" value="Homeodomain-like"/>
    <property type="match status" value="1"/>
</dbReference>
<dbReference type="SUPFAM" id="SSF48498">
    <property type="entry name" value="Tetracyclin repressor-like, C-terminal domain"/>
    <property type="match status" value="1"/>
</dbReference>
<gene>
    <name evidence="6" type="ORF">E1H14_04260</name>
</gene>
<dbReference type="InterPro" id="IPR009057">
    <property type="entry name" value="Homeodomain-like_sf"/>
</dbReference>
<dbReference type="Pfam" id="PF16925">
    <property type="entry name" value="TetR_C_13"/>
    <property type="match status" value="1"/>
</dbReference>
<dbReference type="PANTHER" id="PTHR47506:SF6">
    <property type="entry name" value="HTH-TYPE TRANSCRIPTIONAL REPRESSOR NEMR"/>
    <property type="match status" value="1"/>
</dbReference>
<keyword evidence="7" id="KW-1185">Reference proteome</keyword>
<dbReference type="AlphaFoldDB" id="A0A5A9W710"/>
<sequence length="209" mass="23761">MSKGRPPTHCRESLLIKGIELFNSKGYHATGLSTILQTCQISKGSFYNFFNSKEEYAVEVIEYYQALETDRWALEFAKLEGSHFMRMRQMLEKMLSEYDPSTEKMGCLIANLSGEVGNESPGFRRAIQEATERVIVLISEDMRVCQEEGSVRLDLSPDALAHLIWDIWQGALLRMKVNASLQPLNQCIDLLWNHILPSPFSHSDTQQGA</sequence>
<keyword evidence="1" id="KW-0805">Transcription regulation</keyword>
<keyword evidence="2 4" id="KW-0238">DNA-binding</keyword>
<feature type="DNA-binding region" description="H-T-H motif" evidence="4">
    <location>
        <begin position="31"/>
        <end position="50"/>
    </location>
</feature>
<dbReference type="InterPro" id="IPR036271">
    <property type="entry name" value="Tet_transcr_reg_TetR-rel_C_sf"/>
</dbReference>
<keyword evidence="3" id="KW-0804">Transcription</keyword>
<dbReference type="RefSeq" id="WP_149390211.1">
    <property type="nucleotide sequence ID" value="NZ_SMRS01000002.1"/>
</dbReference>
<dbReference type="OrthoDB" id="4541465at2"/>
<dbReference type="Pfam" id="PF00440">
    <property type="entry name" value="TetR_N"/>
    <property type="match status" value="1"/>
</dbReference>
<evidence type="ECO:0000256" key="4">
    <source>
        <dbReference type="PROSITE-ProRule" id="PRU00335"/>
    </source>
</evidence>
<dbReference type="EMBL" id="SMRS01000002">
    <property type="protein sequence ID" value="KAA0875908.1"/>
    <property type="molecule type" value="Genomic_DNA"/>
</dbReference>
<evidence type="ECO:0000313" key="6">
    <source>
        <dbReference type="EMBL" id="KAA0875908.1"/>
    </source>
</evidence>
<proteinExistence type="predicted"/>
<dbReference type="GO" id="GO:0003677">
    <property type="term" value="F:DNA binding"/>
    <property type="evidence" value="ECO:0007669"/>
    <property type="project" value="UniProtKB-UniRule"/>
</dbReference>
<accession>A0A5A9W710</accession>
<evidence type="ECO:0000256" key="2">
    <source>
        <dbReference type="ARBA" id="ARBA00023125"/>
    </source>
</evidence>
<dbReference type="PROSITE" id="PS50977">
    <property type="entry name" value="HTH_TETR_2"/>
    <property type="match status" value="1"/>
</dbReference>
<evidence type="ECO:0000313" key="7">
    <source>
        <dbReference type="Proteomes" id="UP000325302"/>
    </source>
</evidence>
<name>A0A5A9W710_9GAMM</name>
<evidence type="ECO:0000256" key="3">
    <source>
        <dbReference type="ARBA" id="ARBA00023163"/>
    </source>
</evidence>
<evidence type="ECO:0000256" key="1">
    <source>
        <dbReference type="ARBA" id="ARBA00023015"/>
    </source>
</evidence>
<reference evidence="6 7" key="1">
    <citation type="submission" date="2019-03" db="EMBL/GenBank/DDBJ databases">
        <title>Nitrincola sp. nov. isolated from an Indian soda lake.</title>
        <authorList>
            <person name="Joshi A."/>
            <person name="Thite S.V."/>
            <person name="Joseph N."/>
            <person name="Dhotre D."/>
            <person name="Moorthy M."/>
            <person name="Shouche Y.S."/>
        </authorList>
    </citation>
    <scope>NUCLEOTIDE SEQUENCE [LARGE SCALE GENOMIC DNA]</scope>
    <source>
        <strain evidence="6 7">MEB193</strain>
    </source>
</reference>
<comment type="caution">
    <text evidence="6">The sequence shown here is derived from an EMBL/GenBank/DDBJ whole genome shotgun (WGS) entry which is preliminary data.</text>
</comment>
<dbReference type="InterPro" id="IPR001647">
    <property type="entry name" value="HTH_TetR"/>
</dbReference>
<dbReference type="Gene3D" id="1.10.357.10">
    <property type="entry name" value="Tetracycline Repressor, domain 2"/>
    <property type="match status" value="1"/>
</dbReference>
<dbReference type="InterPro" id="IPR011075">
    <property type="entry name" value="TetR_C"/>
</dbReference>
<feature type="domain" description="HTH tetR-type" evidence="5">
    <location>
        <begin position="8"/>
        <end position="68"/>
    </location>
</feature>
<organism evidence="6 7">
    <name type="scientific">Nitrincola tapanii</name>
    <dbReference type="NCBI Taxonomy" id="1708751"/>
    <lineage>
        <taxon>Bacteria</taxon>
        <taxon>Pseudomonadati</taxon>
        <taxon>Pseudomonadota</taxon>
        <taxon>Gammaproteobacteria</taxon>
        <taxon>Oceanospirillales</taxon>
        <taxon>Oceanospirillaceae</taxon>
        <taxon>Nitrincola</taxon>
    </lineage>
</organism>
<evidence type="ECO:0000259" key="5">
    <source>
        <dbReference type="PROSITE" id="PS50977"/>
    </source>
</evidence>
<protein>
    <submittedName>
        <fullName evidence="6">TetR family transcriptional regulator</fullName>
    </submittedName>
</protein>